<dbReference type="Gene3D" id="3.60.15.10">
    <property type="entry name" value="Ribonuclease Z/Hydroxyacylglutathione hydrolase-like"/>
    <property type="match status" value="1"/>
</dbReference>
<dbReference type="Pfam" id="PF07521">
    <property type="entry name" value="RMMBL"/>
    <property type="match status" value="1"/>
</dbReference>
<organism evidence="4 5">
    <name type="scientific">Olivibacter oleidegradans</name>
    <dbReference type="NCBI Taxonomy" id="760123"/>
    <lineage>
        <taxon>Bacteria</taxon>
        <taxon>Pseudomonadati</taxon>
        <taxon>Bacteroidota</taxon>
        <taxon>Sphingobacteriia</taxon>
        <taxon>Sphingobacteriales</taxon>
        <taxon>Sphingobacteriaceae</taxon>
        <taxon>Olivibacter</taxon>
    </lineage>
</organism>
<dbReference type="Pfam" id="PF10996">
    <property type="entry name" value="Beta-Casp"/>
    <property type="match status" value="1"/>
</dbReference>
<gene>
    <name evidence="4" type="ORF">ACFFI0_16485</name>
</gene>
<dbReference type="SMART" id="SM00849">
    <property type="entry name" value="Lactamase_B"/>
    <property type="match status" value="1"/>
</dbReference>
<dbReference type="RefSeq" id="WP_130855458.1">
    <property type="nucleotide sequence ID" value="NZ_JBHLWO010000002.1"/>
</dbReference>
<dbReference type="InterPro" id="IPR036866">
    <property type="entry name" value="RibonucZ/Hydroxyglut_hydro"/>
</dbReference>
<feature type="domain" description="Metallo-beta-lactamase" evidence="2">
    <location>
        <begin position="22"/>
        <end position="243"/>
    </location>
</feature>
<dbReference type="InterPro" id="IPR001279">
    <property type="entry name" value="Metallo-B-lactamas"/>
</dbReference>
<sequence length="464" mass="52020">MLTIDNKKAVLLQAFGAAETVTGSKLLVRTPSLNIMIDCGLFQGLKSLRAKNWQYPPINPSKIDDLLITHAHLDHTGYIPLLVKYGYKGKIYMSAPTRELCEIILRDSAKLQEEDAYKANVHGYTKHKLAEPLYTIADVEVALKQFVTVELNKLYQLNNYINFQFFPAGHIPGACSIKLNCYGKHIVFSGDLGRRHTPYLPSPQAPGEADYLVMEATYGDRLHENSDAGEQLTAMVREVISQGGNLLIPCFAVGRAQELLLLLYQLKQERKIPKEIPIFLDSPMASLANKVLLHYPEWTTLANRHWQKVLSSITINKDFSGTERIIKQKGSKIVLAGSGMLTGGRALEYLKHYLGDDRNIVLLIGFQAAGTRGRALLNGAYEIKIHGGYYPVIAKVHEITGLSAHADQQELMDWLYSNNKAPIKLYLNHGEPCALEALRVKVKDKLRWDVTILKQDQLEVLYAV</sequence>
<protein>
    <submittedName>
        <fullName evidence="4">MBL fold metallo-hydrolase RNA specificity domain-containing protein</fullName>
    </submittedName>
</protein>
<dbReference type="Proteomes" id="UP001589774">
    <property type="component" value="Unassembled WGS sequence"/>
</dbReference>
<accession>A0ABV6HLZ5</accession>
<evidence type="ECO:0000259" key="2">
    <source>
        <dbReference type="SMART" id="SM00849"/>
    </source>
</evidence>
<dbReference type="Gene3D" id="3.40.50.10890">
    <property type="match status" value="1"/>
</dbReference>
<dbReference type="SMART" id="SM01027">
    <property type="entry name" value="Beta-Casp"/>
    <property type="match status" value="1"/>
</dbReference>
<dbReference type="InterPro" id="IPR050698">
    <property type="entry name" value="MBL"/>
</dbReference>
<name>A0ABV6HLZ5_9SPHI</name>
<proteinExistence type="predicted"/>
<keyword evidence="1" id="KW-0378">Hydrolase</keyword>
<dbReference type="InterPro" id="IPR022712">
    <property type="entry name" value="Beta_Casp"/>
</dbReference>
<keyword evidence="5" id="KW-1185">Reference proteome</keyword>
<dbReference type="SUPFAM" id="SSF56281">
    <property type="entry name" value="Metallo-hydrolase/oxidoreductase"/>
    <property type="match status" value="1"/>
</dbReference>
<evidence type="ECO:0000313" key="5">
    <source>
        <dbReference type="Proteomes" id="UP001589774"/>
    </source>
</evidence>
<evidence type="ECO:0000313" key="4">
    <source>
        <dbReference type="EMBL" id="MFC0319923.1"/>
    </source>
</evidence>
<dbReference type="InterPro" id="IPR011108">
    <property type="entry name" value="RMMBL"/>
</dbReference>
<feature type="domain" description="Beta-Casp" evidence="3">
    <location>
        <begin position="256"/>
        <end position="376"/>
    </location>
</feature>
<dbReference type="Pfam" id="PF00753">
    <property type="entry name" value="Lactamase_B"/>
    <property type="match status" value="1"/>
</dbReference>
<evidence type="ECO:0000256" key="1">
    <source>
        <dbReference type="ARBA" id="ARBA00022801"/>
    </source>
</evidence>
<dbReference type="EMBL" id="JBHLWO010000002">
    <property type="protein sequence ID" value="MFC0319923.1"/>
    <property type="molecule type" value="Genomic_DNA"/>
</dbReference>
<dbReference type="CDD" id="cd16295">
    <property type="entry name" value="TTHA0252-CPSF-like_MBL-fold"/>
    <property type="match status" value="1"/>
</dbReference>
<comment type="caution">
    <text evidence="4">The sequence shown here is derived from an EMBL/GenBank/DDBJ whole genome shotgun (WGS) entry which is preliminary data.</text>
</comment>
<evidence type="ECO:0000259" key="3">
    <source>
        <dbReference type="SMART" id="SM01027"/>
    </source>
</evidence>
<dbReference type="PANTHER" id="PTHR11203">
    <property type="entry name" value="CLEAVAGE AND POLYADENYLATION SPECIFICITY FACTOR FAMILY MEMBER"/>
    <property type="match status" value="1"/>
</dbReference>
<reference evidence="4 5" key="1">
    <citation type="submission" date="2024-09" db="EMBL/GenBank/DDBJ databases">
        <authorList>
            <person name="Sun Q."/>
            <person name="Mori K."/>
        </authorList>
    </citation>
    <scope>NUCLEOTIDE SEQUENCE [LARGE SCALE GENOMIC DNA]</scope>
    <source>
        <strain evidence="4 5">CCM 7765</strain>
    </source>
</reference>
<dbReference type="PANTHER" id="PTHR11203:SF37">
    <property type="entry name" value="INTEGRATOR COMPLEX SUBUNIT 11"/>
    <property type="match status" value="1"/>
</dbReference>